<dbReference type="Proteomes" id="UP001302429">
    <property type="component" value="Plasmid unnamed"/>
</dbReference>
<dbReference type="KEGG" id="acoa:RB602_15235"/>
<dbReference type="AlphaFoldDB" id="A0AA97FBR9"/>
<geneLocation type="plasmid" evidence="1 2">
    <name>unnamed</name>
</geneLocation>
<evidence type="ECO:0000313" key="1">
    <source>
        <dbReference type="EMBL" id="WOE76737.1"/>
    </source>
</evidence>
<sequence>MREHQAPGMLCEHVFKALAEGKKITGIQVIQHASGRWFIRISGDWLGGHEYVLGFYDRATAKLYKNYMLGIEFAQKRLNYAGPIRIIPYAGK</sequence>
<keyword evidence="1" id="KW-0614">Plasmid</keyword>
<keyword evidence="2" id="KW-1185">Reference proteome</keyword>
<organism evidence="1 2">
    <name type="scientific">Alterisphingorhabdus coralli</name>
    <dbReference type="NCBI Taxonomy" id="3071408"/>
    <lineage>
        <taxon>Bacteria</taxon>
        <taxon>Pseudomonadati</taxon>
        <taxon>Pseudomonadota</taxon>
        <taxon>Alphaproteobacteria</taxon>
        <taxon>Sphingomonadales</taxon>
        <taxon>Sphingomonadaceae</taxon>
        <taxon>Alterisphingorhabdus (ex Yan et al. 2024)</taxon>
    </lineage>
</organism>
<evidence type="ECO:0000313" key="2">
    <source>
        <dbReference type="Proteomes" id="UP001302429"/>
    </source>
</evidence>
<name>A0AA97FBR9_9SPHN</name>
<accession>A0AA97FBR9</accession>
<gene>
    <name evidence="1" type="ORF">RB602_15235</name>
</gene>
<proteinExistence type="predicted"/>
<protein>
    <submittedName>
        <fullName evidence="1">Uncharacterized protein</fullName>
    </submittedName>
</protein>
<dbReference type="RefSeq" id="WP_317084683.1">
    <property type="nucleotide sequence ID" value="NZ_CP136595.1"/>
</dbReference>
<reference evidence="1 2" key="1">
    <citation type="submission" date="2023-10" db="EMBL/GenBank/DDBJ databases">
        <title>Complete genome sequence of a Sphingomonadaceae bacterium.</title>
        <authorList>
            <person name="Yan C."/>
        </authorList>
    </citation>
    <scope>NUCLEOTIDE SEQUENCE [LARGE SCALE GENOMIC DNA]</scope>
    <source>
        <strain evidence="1 2">SCSIO 66989</strain>
        <plasmid evidence="1 2">unnamed</plasmid>
    </source>
</reference>
<dbReference type="EMBL" id="CP136595">
    <property type="protein sequence ID" value="WOE76737.1"/>
    <property type="molecule type" value="Genomic_DNA"/>
</dbReference>